<keyword evidence="4" id="KW-1185">Reference proteome</keyword>
<feature type="region of interest" description="Disordered" evidence="1">
    <location>
        <begin position="266"/>
        <end position="320"/>
    </location>
</feature>
<dbReference type="Proteomes" id="UP000292274">
    <property type="component" value="Unassembled WGS sequence"/>
</dbReference>
<gene>
    <name evidence="3" type="ORF">E0H26_00355</name>
</gene>
<feature type="compositionally biased region" description="Pro residues" evidence="1">
    <location>
        <begin position="266"/>
        <end position="304"/>
    </location>
</feature>
<evidence type="ECO:0000313" key="3">
    <source>
        <dbReference type="EMBL" id="TCC00196.1"/>
    </source>
</evidence>
<feature type="compositionally biased region" description="Low complexity" evidence="1">
    <location>
        <begin position="310"/>
        <end position="320"/>
    </location>
</feature>
<accession>A0A4V2LXF4</accession>
<keyword evidence="2" id="KW-0732">Signal</keyword>
<name>A0A4V2LXF4_9ACTN</name>
<feature type="compositionally biased region" description="Basic and acidic residues" evidence="1">
    <location>
        <begin position="157"/>
        <end position="169"/>
    </location>
</feature>
<feature type="region of interest" description="Disordered" evidence="1">
    <location>
        <begin position="340"/>
        <end position="421"/>
    </location>
</feature>
<feature type="chain" id="PRO_5038707831" evidence="2">
    <location>
        <begin position="29"/>
        <end position="421"/>
    </location>
</feature>
<evidence type="ECO:0000256" key="2">
    <source>
        <dbReference type="SAM" id="SignalP"/>
    </source>
</evidence>
<feature type="compositionally biased region" description="Basic residues" evidence="1">
    <location>
        <begin position="404"/>
        <end position="421"/>
    </location>
</feature>
<dbReference type="OrthoDB" id="3406182at2"/>
<dbReference type="EMBL" id="SJJR01000001">
    <property type="protein sequence ID" value="TCC00196.1"/>
    <property type="molecule type" value="Genomic_DNA"/>
</dbReference>
<feature type="region of interest" description="Disordered" evidence="1">
    <location>
        <begin position="74"/>
        <end position="202"/>
    </location>
</feature>
<feature type="signal peptide" evidence="2">
    <location>
        <begin position="1"/>
        <end position="28"/>
    </location>
</feature>
<dbReference type="AlphaFoldDB" id="A0A4V2LXF4"/>
<feature type="compositionally biased region" description="Pro residues" evidence="1">
    <location>
        <begin position="92"/>
        <end position="129"/>
    </location>
</feature>
<organism evidence="3 4">
    <name type="scientific">Micromonospora zingiberis</name>
    <dbReference type="NCBI Taxonomy" id="2053011"/>
    <lineage>
        <taxon>Bacteria</taxon>
        <taxon>Bacillati</taxon>
        <taxon>Actinomycetota</taxon>
        <taxon>Actinomycetes</taxon>
        <taxon>Micromonosporales</taxon>
        <taxon>Micromonosporaceae</taxon>
        <taxon>Micromonospora</taxon>
    </lineage>
</organism>
<feature type="compositionally biased region" description="Basic and acidic residues" evidence="1">
    <location>
        <begin position="346"/>
        <end position="355"/>
    </location>
</feature>
<protein>
    <submittedName>
        <fullName evidence="3">Uncharacterized protein</fullName>
    </submittedName>
</protein>
<proteinExistence type="predicted"/>
<reference evidence="3 4" key="1">
    <citation type="submission" date="2019-02" db="EMBL/GenBank/DDBJ databases">
        <title>Jishengella sp. nov., isolated from a root of Zingiber montanum.</title>
        <authorList>
            <person name="Kuncharoen N."/>
            <person name="Kudo T."/>
            <person name="Masahiro Y."/>
            <person name="Ohkuma M."/>
            <person name="Tanasupawat S."/>
        </authorList>
    </citation>
    <scope>NUCLEOTIDE SEQUENCE [LARGE SCALE GENOMIC DNA]</scope>
    <source>
        <strain evidence="3 4">PLAI 1-1</strain>
    </source>
</reference>
<dbReference type="RefSeq" id="WP_131299305.1">
    <property type="nucleotide sequence ID" value="NZ_SJJR01000001.1"/>
</dbReference>
<feature type="compositionally biased region" description="Pro residues" evidence="1">
    <location>
        <begin position="137"/>
        <end position="156"/>
    </location>
</feature>
<comment type="caution">
    <text evidence="3">The sequence shown here is derived from an EMBL/GenBank/DDBJ whole genome shotgun (WGS) entry which is preliminary data.</text>
</comment>
<evidence type="ECO:0000256" key="1">
    <source>
        <dbReference type="SAM" id="MobiDB-lite"/>
    </source>
</evidence>
<evidence type="ECO:0000313" key="4">
    <source>
        <dbReference type="Proteomes" id="UP000292274"/>
    </source>
</evidence>
<sequence length="421" mass="43788">MTRRRRGWPSRTLLRLGFLAVLAGCAWGAHEIAAVDVAHAAESPKATTSDTPIDQLADLVRDIVVPLARVAPLGDRSGDALRPPAATHPPHDPPAPVPPREPEAQTPPPHQPPAPPHQPDPPAQPPAAAPPHRSEPHVPPQQPQLPPQQPPGQTPPREPEAQTPDERPAQETGTPSRRDGARPVEPTPPPAVGKGTRSDPVGALPALLAPIVTGLDSIVAGLDPVLTGLDPILAGLDPLLRDLAPILGPLEPVLDILDPIVALPRPPAPGPAVPEPDPAPNPVLPPEAPTPPGETPPCCPPPSAEPDAPDGPADLAEAAPEFTDHVGVRFVHQVAARWLAGGAKAARGDSSDQRSEYAVTQAPVSPGPATSRVDPTPTSHHSAAESGPTAWAPPPARSQLTRPARARRRLSRSPRPRSRPA</sequence>